<evidence type="ECO:0000313" key="4">
    <source>
        <dbReference type="Proteomes" id="UP001219518"/>
    </source>
</evidence>
<evidence type="ECO:0000313" key="3">
    <source>
        <dbReference type="EMBL" id="KAK3907104.1"/>
    </source>
</evidence>
<keyword evidence="2" id="KW-1133">Transmembrane helix</keyword>
<feature type="region of interest" description="Disordered" evidence="1">
    <location>
        <begin position="1"/>
        <end position="29"/>
    </location>
</feature>
<feature type="region of interest" description="Disordered" evidence="1">
    <location>
        <begin position="242"/>
        <end position="266"/>
    </location>
</feature>
<reference evidence="3" key="2">
    <citation type="journal article" date="2023" name="BMC Genomics">
        <title>Pest status, molecular evolution, and epigenetic factors derived from the genome assembly of Frankliniella fusca, a thysanopteran phytovirus vector.</title>
        <authorList>
            <person name="Catto M.A."/>
            <person name="Labadie P.E."/>
            <person name="Jacobson A.L."/>
            <person name="Kennedy G.G."/>
            <person name="Srinivasan R."/>
            <person name="Hunt B.G."/>
        </authorList>
    </citation>
    <scope>NUCLEOTIDE SEQUENCE</scope>
    <source>
        <strain evidence="3">PL_HMW_Pooled</strain>
    </source>
</reference>
<proteinExistence type="predicted"/>
<organism evidence="3 4">
    <name type="scientific">Frankliniella fusca</name>
    <dbReference type="NCBI Taxonomy" id="407009"/>
    <lineage>
        <taxon>Eukaryota</taxon>
        <taxon>Metazoa</taxon>
        <taxon>Ecdysozoa</taxon>
        <taxon>Arthropoda</taxon>
        <taxon>Hexapoda</taxon>
        <taxon>Insecta</taxon>
        <taxon>Pterygota</taxon>
        <taxon>Neoptera</taxon>
        <taxon>Paraneoptera</taxon>
        <taxon>Thysanoptera</taxon>
        <taxon>Terebrantia</taxon>
        <taxon>Thripoidea</taxon>
        <taxon>Thripidae</taxon>
        <taxon>Frankliniella</taxon>
    </lineage>
</organism>
<keyword evidence="2" id="KW-0812">Transmembrane</keyword>
<feature type="transmembrane region" description="Helical" evidence="2">
    <location>
        <begin position="109"/>
        <end position="131"/>
    </location>
</feature>
<evidence type="ECO:0000256" key="1">
    <source>
        <dbReference type="SAM" id="MobiDB-lite"/>
    </source>
</evidence>
<feature type="transmembrane region" description="Helical" evidence="2">
    <location>
        <begin position="398"/>
        <end position="414"/>
    </location>
</feature>
<feature type="transmembrane region" description="Helical" evidence="2">
    <location>
        <begin position="353"/>
        <end position="378"/>
    </location>
</feature>
<gene>
    <name evidence="3" type="ORF">KUF71_000024</name>
</gene>
<dbReference type="EMBL" id="JAHWGI010000001">
    <property type="protein sequence ID" value="KAK3907104.1"/>
    <property type="molecule type" value="Genomic_DNA"/>
</dbReference>
<protein>
    <submittedName>
        <fullName evidence="3">Meiosis regulator and mRNA stability factor 1</fullName>
    </submittedName>
</protein>
<feature type="transmembrane region" description="Helical" evidence="2">
    <location>
        <begin position="45"/>
        <end position="64"/>
    </location>
</feature>
<sequence>MNEAGGRPLGPQQIQDSHGVGEDGDGGEAAGPGCSWPQLTVLYCWSFWLSAARILGFLPLGFVDQLPRATTTWTRYSVVVCCGLTVVRVITIALFFLVSPRQTVGNVFLTVYIGLVMFKAAAITVVSVACLREGAMQCAVVAALRHSVAIHPLGRPESWARLAAVNAAFLALLILFPGVMYAGGGLHDVTLDILSIVCDVVTTIFFVILHAVFCNEVALLWVLCAELRLDVFGLISATAPTPPRTRGVPKGPSGPGPASPSSGSDTPLSWLSLWSVAPDTDSDNGVAKEEAKVKAIRSSAKAGAVCSPAKVEAAFPGGLSQSSSLHVWPGSGSAASWRQMRLRLLRVQDIRNALCSAYGWPNLLSITMSLANGAVAIFEDVASLDLPALEDNRVCATLWGLGVVSLFVLVFLVCQQMQNEV</sequence>
<feature type="transmembrane region" description="Helical" evidence="2">
    <location>
        <begin position="162"/>
        <end position="181"/>
    </location>
</feature>
<dbReference type="Proteomes" id="UP001219518">
    <property type="component" value="Unassembled WGS sequence"/>
</dbReference>
<feature type="transmembrane region" description="Helical" evidence="2">
    <location>
        <begin position="193"/>
        <end position="213"/>
    </location>
</feature>
<feature type="transmembrane region" description="Helical" evidence="2">
    <location>
        <begin position="76"/>
        <end position="97"/>
    </location>
</feature>
<reference evidence="3" key="1">
    <citation type="submission" date="2021-07" db="EMBL/GenBank/DDBJ databases">
        <authorList>
            <person name="Catto M.A."/>
            <person name="Jacobson A."/>
            <person name="Kennedy G."/>
            <person name="Labadie P."/>
            <person name="Hunt B.G."/>
            <person name="Srinivasan R."/>
        </authorList>
    </citation>
    <scope>NUCLEOTIDE SEQUENCE</scope>
    <source>
        <strain evidence="3">PL_HMW_Pooled</strain>
        <tissue evidence="3">Head</tissue>
    </source>
</reference>
<accession>A0AAE1GPD9</accession>
<dbReference type="AlphaFoldDB" id="A0AAE1GPD9"/>
<keyword evidence="2" id="KW-0472">Membrane</keyword>
<name>A0AAE1GPD9_9NEOP</name>
<keyword evidence="4" id="KW-1185">Reference proteome</keyword>
<comment type="caution">
    <text evidence="3">The sequence shown here is derived from an EMBL/GenBank/DDBJ whole genome shotgun (WGS) entry which is preliminary data.</text>
</comment>
<evidence type="ECO:0000256" key="2">
    <source>
        <dbReference type="SAM" id="Phobius"/>
    </source>
</evidence>